<evidence type="ECO:0000313" key="2">
    <source>
        <dbReference type="Proteomes" id="UP000887565"/>
    </source>
</evidence>
<accession>A0A915KAA4</accession>
<reference evidence="3" key="1">
    <citation type="submission" date="2022-11" db="UniProtKB">
        <authorList>
            <consortium name="WormBaseParasite"/>
        </authorList>
    </citation>
    <scope>IDENTIFICATION</scope>
</reference>
<evidence type="ECO:0000256" key="1">
    <source>
        <dbReference type="SAM" id="Phobius"/>
    </source>
</evidence>
<dbReference type="WBParaSite" id="nRc.2.0.1.t35627-RA">
    <property type="protein sequence ID" value="nRc.2.0.1.t35627-RA"/>
    <property type="gene ID" value="nRc.2.0.1.g35627"/>
</dbReference>
<name>A0A915KAA4_ROMCU</name>
<keyword evidence="1" id="KW-1133">Transmembrane helix</keyword>
<organism evidence="2 3">
    <name type="scientific">Romanomermis culicivorax</name>
    <name type="common">Nematode worm</name>
    <dbReference type="NCBI Taxonomy" id="13658"/>
    <lineage>
        <taxon>Eukaryota</taxon>
        <taxon>Metazoa</taxon>
        <taxon>Ecdysozoa</taxon>
        <taxon>Nematoda</taxon>
        <taxon>Enoplea</taxon>
        <taxon>Dorylaimia</taxon>
        <taxon>Mermithida</taxon>
        <taxon>Mermithoidea</taxon>
        <taxon>Mermithidae</taxon>
        <taxon>Romanomermis</taxon>
    </lineage>
</organism>
<evidence type="ECO:0000313" key="3">
    <source>
        <dbReference type="WBParaSite" id="nRc.2.0.1.t35627-RA"/>
    </source>
</evidence>
<feature type="transmembrane region" description="Helical" evidence="1">
    <location>
        <begin position="53"/>
        <end position="75"/>
    </location>
</feature>
<dbReference type="AlphaFoldDB" id="A0A915KAA4"/>
<sequence>MWKYPQNEQSSAHILLVLSITGFVTYLMLDAALSIDRSNLALIYFRVSGVYEFYLLLAAHLITQSISNLLMIFSVEKNDVLSLHF</sequence>
<proteinExistence type="predicted"/>
<keyword evidence="1" id="KW-0472">Membrane</keyword>
<keyword evidence="2" id="KW-1185">Reference proteome</keyword>
<protein>
    <submittedName>
        <fullName evidence="3">Uncharacterized protein</fullName>
    </submittedName>
</protein>
<dbReference type="Proteomes" id="UP000887565">
    <property type="component" value="Unplaced"/>
</dbReference>
<feature type="transmembrane region" description="Helical" evidence="1">
    <location>
        <begin position="12"/>
        <end position="33"/>
    </location>
</feature>
<keyword evidence="1" id="KW-0812">Transmembrane</keyword>